<reference evidence="8 9" key="1">
    <citation type="submission" date="2018-06" db="EMBL/GenBank/DDBJ databases">
        <title>Genome analysis of cellulolytic fungus Trichoderma lentiforme CFAM-422.</title>
        <authorList>
            <person name="Steindorff A.S."/>
            <person name="Formighieri E.F."/>
            <person name="Midorikawa G.E.O."/>
            <person name="Tamietti M.S."/>
            <person name="Ramos E.Z."/>
            <person name="Silva A.S."/>
            <person name="Bon E.P.S."/>
            <person name="Mendes T.D."/>
            <person name="Damaso M.C.T."/>
            <person name="Favaro L.C.L."/>
        </authorList>
    </citation>
    <scope>NUCLEOTIDE SEQUENCE [LARGE SCALE GENOMIC DNA]</scope>
    <source>
        <strain evidence="8 9">CFAM-422</strain>
    </source>
</reference>
<feature type="transmembrane region" description="Helical" evidence="6">
    <location>
        <begin position="312"/>
        <end position="338"/>
    </location>
</feature>
<evidence type="ECO:0000256" key="5">
    <source>
        <dbReference type="SAM" id="MobiDB-lite"/>
    </source>
</evidence>
<evidence type="ECO:0000313" key="8">
    <source>
        <dbReference type="EMBL" id="KAF3076237.1"/>
    </source>
</evidence>
<comment type="caution">
    <text evidence="8">The sequence shown here is derived from an EMBL/GenBank/DDBJ whole genome shotgun (WGS) entry which is preliminary data.</text>
</comment>
<evidence type="ECO:0000256" key="3">
    <source>
        <dbReference type="ARBA" id="ARBA00022989"/>
    </source>
</evidence>
<dbReference type="PANTHER" id="PTHR42718:SF41">
    <property type="entry name" value="MFS TRANSPORTER OF UNKOWN SPECIFICITY (AFU_ORTHOLOGUE AFUA_5G09940)-RELATED"/>
    <property type="match status" value="1"/>
</dbReference>
<feature type="transmembrane region" description="Helical" evidence="6">
    <location>
        <begin position="241"/>
        <end position="260"/>
    </location>
</feature>
<dbReference type="EMBL" id="QLNT01000002">
    <property type="protein sequence ID" value="KAF3076237.1"/>
    <property type="molecule type" value="Genomic_DNA"/>
</dbReference>
<feature type="transmembrane region" description="Helical" evidence="6">
    <location>
        <begin position="101"/>
        <end position="125"/>
    </location>
</feature>
<dbReference type="AlphaFoldDB" id="A0A9P4XQ46"/>
<feature type="transmembrane region" description="Helical" evidence="6">
    <location>
        <begin position="280"/>
        <end position="300"/>
    </location>
</feature>
<evidence type="ECO:0000259" key="7">
    <source>
        <dbReference type="PROSITE" id="PS50850"/>
    </source>
</evidence>
<keyword evidence="2 6" id="KW-0812">Transmembrane</keyword>
<feature type="transmembrane region" description="Helical" evidence="6">
    <location>
        <begin position="166"/>
        <end position="187"/>
    </location>
</feature>
<proteinExistence type="predicted"/>
<keyword evidence="4 6" id="KW-0472">Membrane</keyword>
<protein>
    <recommendedName>
        <fullName evidence="7">Major facilitator superfamily (MFS) profile domain-containing protein</fullName>
    </recommendedName>
</protein>
<feature type="transmembrane region" description="Helical" evidence="6">
    <location>
        <begin position="448"/>
        <end position="467"/>
    </location>
</feature>
<comment type="subcellular location">
    <subcellularLocation>
        <location evidence="1">Membrane</location>
        <topology evidence="1">Multi-pass membrane protein</topology>
    </subcellularLocation>
</comment>
<sequence>MAKLGSARAVAISASIIATQLVQMIPFGAGILASSIIARDLNSPNKASWIAASYPLTQGAFVLIGGRIGSIYGHKNVLVAACLWWSIFSLGSGFARNIVALIALRALTGVGGAFMVPNAISLLTINFPPGRLRNLSVGFFGAMAPIGASIGCVFAGLLAQLTPWKYMFFGLTIMGVLVTALVVFVVPGETEPLDKQGRVDYIGCYLGVGGLILFNFVWNLFHLHKLTLSNSQAPFVGWQEPYEYALLIAAVVHLAAFIVWEARYAADPILPLDIWTAKSISPMLLASFISFMAVGILVWYCNTWNVNLRGYSTLLCAATFVPLAIGGTTAAIVSGLVVPLLDAQYILVIGSACTMVACILAATMPDKQSYWPQMFPAITILSYGPDFLFAASQIIASNTVKKHQQGIAGSLIGTLVAYGQSTGIGFAGTVEAYTNNHGANIGDGYRHALYLGIGLAGLSIIIAIIFIRIPKDTRDGWGDEEITVMGDLSDQGEQNKADESLDSQNKQLQV</sequence>
<accession>A0A9P4XQ46</accession>
<dbReference type="GO" id="GO:0016020">
    <property type="term" value="C:membrane"/>
    <property type="evidence" value="ECO:0007669"/>
    <property type="project" value="UniProtKB-SubCell"/>
</dbReference>
<feature type="domain" description="Major facilitator superfamily (MFS) profile" evidence="7">
    <location>
        <begin position="7"/>
        <end position="471"/>
    </location>
</feature>
<feature type="transmembrane region" description="Helical" evidence="6">
    <location>
        <begin position="137"/>
        <end position="160"/>
    </location>
</feature>
<evidence type="ECO:0000313" key="9">
    <source>
        <dbReference type="Proteomes" id="UP000801864"/>
    </source>
</evidence>
<evidence type="ECO:0000256" key="2">
    <source>
        <dbReference type="ARBA" id="ARBA00022692"/>
    </source>
</evidence>
<feature type="transmembrane region" description="Helical" evidence="6">
    <location>
        <begin position="374"/>
        <end position="395"/>
    </location>
</feature>
<dbReference type="Pfam" id="PF07690">
    <property type="entry name" value="MFS_1"/>
    <property type="match status" value="1"/>
</dbReference>
<dbReference type="InterPro" id="IPR020846">
    <property type="entry name" value="MFS_dom"/>
</dbReference>
<feature type="transmembrane region" description="Helical" evidence="6">
    <location>
        <begin position="407"/>
        <end position="428"/>
    </location>
</feature>
<dbReference type="GO" id="GO:0022857">
    <property type="term" value="F:transmembrane transporter activity"/>
    <property type="evidence" value="ECO:0007669"/>
    <property type="project" value="InterPro"/>
</dbReference>
<keyword evidence="9" id="KW-1185">Reference proteome</keyword>
<dbReference type="CDD" id="cd17476">
    <property type="entry name" value="MFS_Amf1_MDR_like"/>
    <property type="match status" value="1"/>
</dbReference>
<dbReference type="Proteomes" id="UP000801864">
    <property type="component" value="Unassembled WGS sequence"/>
</dbReference>
<dbReference type="InterPro" id="IPR036259">
    <property type="entry name" value="MFS_trans_sf"/>
</dbReference>
<feature type="transmembrane region" description="Helical" evidence="6">
    <location>
        <begin position="199"/>
        <end position="221"/>
    </location>
</feature>
<evidence type="ECO:0000256" key="4">
    <source>
        <dbReference type="ARBA" id="ARBA00023136"/>
    </source>
</evidence>
<dbReference type="PROSITE" id="PS50850">
    <property type="entry name" value="MFS"/>
    <property type="match status" value="1"/>
</dbReference>
<dbReference type="PANTHER" id="PTHR42718">
    <property type="entry name" value="MAJOR FACILITATOR SUPERFAMILY MULTIDRUG TRANSPORTER MFSC"/>
    <property type="match status" value="1"/>
</dbReference>
<dbReference type="Gene3D" id="1.20.1250.20">
    <property type="entry name" value="MFS general substrate transporter like domains"/>
    <property type="match status" value="2"/>
</dbReference>
<feature type="transmembrane region" description="Helical" evidence="6">
    <location>
        <begin position="77"/>
        <end position="95"/>
    </location>
</feature>
<feature type="region of interest" description="Disordered" evidence="5">
    <location>
        <begin position="488"/>
        <end position="510"/>
    </location>
</feature>
<evidence type="ECO:0000256" key="1">
    <source>
        <dbReference type="ARBA" id="ARBA00004141"/>
    </source>
</evidence>
<feature type="transmembrane region" description="Helical" evidence="6">
    <location>
        <begin position="345"/>
        <end position="362"/>
    </location>
</feature>
<gene>
    <name evidence="8" type="ORF">CFAM422_001559</name>
</gene>
<organism evidence="8 9">
    <name type="scientific">Trichoderma lentiforme</name>
    <dbReference type="NCBI Taxonomy" id="1567552"/>
    <lineage>
        <taxon>Eukaryota</taxon>
        <taxon>Fungi</taxon>
        <taxon>Dikarya</taxon>
        <taxon>Ascomycota</taxon>
        <taxon>Pezizomycotina</taxon>
        <taxon>Sordariomycetes</taxon>
        <taxon>Hypocreomycetidae</taxon>
        <taxon>Hypocreales</taxon>
        <taxon>Hypocreaceae</taxon>
        <taxon>Trichoderma</taxon>
    </lineage>
</organism>
<feature type="transmembrane region" description="Helical" evidence="6">
    <location>
        <begin position="49"/>
        <end position="65"/>
    </location>
</feature>
<name>A0A9P4XQ46_9HYPO</name>
<evidence type="ECO:0000256" key="6">
    <source>
        <dbReference type="SAM" id="Phobius"/>
    </source>
</evidence>
<keyword evidence="3 6" id="KW-1133">Transmembrane helix</keyword>
<dbReference type="SUPFAM" id="SSF103473">
    <property type="entry name" value="MFS general substrate transporter"/>
    <property type="match status" value="1"/>
</dbReference>
<dbReference type="InterPro" id="IPR011701">
    <property type="entry name" value="MFS"/>
</dbReference>